<organism evidence="2">
    <name type="scientific">Aliivibrio wodanis</name>
    <dbReference type="NCBI Taxonomy" id="80852"/>
    <lineage>
        <taxon>Bacteria</taxon>
        <taxon>Pseudomonadati</taxon>
        <taxon>Pseudomonadota</taxon>
        <taxon>Gammaproteobacteria</taxon>
        <taxon>Vibrionales</taxon>
        <taxon>Vibrionaceae</taxon>
        <taxon>Aliivibrio</taxon>
    </lineage>
</organism>
<accession>A0A5Q4ZVR3</accession>
<name>A0A5Q4ZVR3_9GAMM</name>
<reference evidence="2" key="1">
    <citation type="submission" date="2019-09" db="EMBL/GenBank/DDBJ databases">
        <authorList>
            <person name="Hjerde E."/>
        </authorList>
    </citation>
    <scope>NUCLEOTIDE SEQUENCE</scope>
    <source>
        <strain evidence="2">06/09/160</strain>
    </source>
</reference>
<gene>
    <name evidence="2" type="ORF">AW0309160_01864</name>
</gene>
<protein>
    <submittedName>
        <fullName evidence="2">Uncharacterized protein</fullName>
    </submittedName>
</protein>
<sequence length="397" mass="45131">MTRNIELRTIESNVNYWVVRAGEQGAYFPHFRQGNVISIGHLDGMLSASNEQLNTQLNAELNDETQFDNLMIQYRNSLESAGIIKGSVTLRLSQVTKFVHDIKCGDVVISIGKDNIAAGVVTSDAYYSDTPIIVRNADDSPMGDNLEYVLRRNIQWTKKQSKKSIPYALQKSLKANQAVFSINEHWRAINHWLNVFFIKDESIYFSSRIEQTENINNFDVAQYSILLNKIEAFTKNLSKKIEDNVDLSSIDEDWIRHEISESYAQMLRERDFTLTTQQSFMSPGDFFGELKCPRIQRIIYTAVFASIMNVTVAYAEEDLNIVANHQQIIDSSAAIIKDEAQFDQIKDSLKLRVPKSSDTVVPRAVDTEDTETDEGTLTHPEEDDDFPDDEPASFSAQ</sequence>
<evidence type="ECO:0000313" key="2">
    <source>
        <dbReference type="EMBL" id="VVV04469.1"/>
    </source>
</evidence>
<dbReference type="EMBL" id="LR721750">
    <property type="protein sequence ID" value="VVV04469.1"/>
    <property type="molecule type" value="Genomic_DNA"/>
</dbReference>
<proteinExistence type="predicted"/>
<evidence type="ECO:0000256" key="1">
    <source>
        <dbReference type="SAM" id="MobiDB-lite"/>
    </source>
</evidence>
<feature type="region of interest" description="Disordered" evidence="1">
    <location>
        <begin position="354"/>
        <end position="397"/>
    </location>
</feature>
<dbReference type="AlphaFoldDB" id="A0A5Q4ZVR3"/>
<feature type="compositionally biased region" description="Acidic residues" evidence="1">
    <location>
        <begin position="381"/>
        <end position="391"/>
    </location>
</feature>